<reference evidence="1" key="1">
    <citation type="journal article" date="2023" name="IScience">
        <title>Live-bearing cockroach genome reveals convergent evolutionary mechanisms linked to viviparity in insects and beyond.</title>
        <authorList>
            <person name="Fouks B."/>
            <person name="Harrison M.C."/>
            <person name="Mikhailova A.A."/>
            <person name="Marchal E."/>
            <person name="English S."/>
            <person name="Carruthers M."/>
            <person name="Jennings E.C."/>
            <person name="Chiamaka E.L."/>
            <person name="Frigard R.A."/>
            <person name="Pippel M."/>
            <person name="Attardo G.M."/>
            <person name="Benoit J.B."/>
            <person name="Bornberg-Bauer E."/>
            <person name="Tobe S.S."/>
        </authorList>
    </citation>
    <scope>NUCLEOTIDE SEQUENCE</scope>
    <source>
        <strain evidence="1">Stay&amp;Tobe</strain>
    </source>
</reference>
<dbReference type="Proteomes" id="UP001233999">
    <property type="component" value="Unassembled WGS sequence"/>
</dbReference>
<dbReference type="EMBL" id="JASPKZ010008866">
    <property type="protein sequence ID" value="KAJ9578661.1"/>
    <property type="molecule type" value="Genomic_DNA"/>
</dbReference>
<feature type="non-terminal residue" evidence="1">
    <location>
        <position position="100"/>
    </location>
</feature>
<gene>
    <name evidence="1" type="ORF">L9F63_005151</name>
</gene>
<organism evidence="1 2">
    <name type="scientific">Diploptera punctata</name>
    <name type="common">Pacific beetle cockroach</name>
    <dbReference type="NCBI Taxonomy" id="6984"/>
    <lineage>
        <taxon>Eukaryota</taxon>
        <taxon>Metazoa</taxon>
        <taxon>Ecdysozoa</taxon>
        <taxon>Arthropoda</taxon>
        <taxon>Hexapoda</taxon>
        <taxon>Insecta</taxon>
        <taxon>Pterygota</taxon>
        <taxon>Neoptera</taxon>
        <taxon>Polyneoptera</taxon>
        <taxon>Dictyoptera</taxon>
        <taxon>Blattodea</taxon>
        <taxon>Blaberoidea</taxon>
        <taxon>Blaberidae</taxon>
        <taxon>Diplopterinae</taxon>
        <taxon>Diploptera</taxon>
    </lineage>
</organism>
<evidence type="ECO:0000313" key="1">
    <source>
        <dbReference type="EMBL" id="KAJ9578661.1"/>
    </source>
</evidence>
<comment type="caution">
    <text evidence="1">The sequence shown here is derived from an EMBL/GenBank/DDBJ whole genome shotgun (WGS) entry which is preliminary data.</text>
</comment>
<reference evidence="1" key="2">
    <citation type="submission" date="2023-05" db="EMBL/GenBank/DDBJ databases">
        <authorList>
            <person name="Fouks B."/>
        </authorList>
    </citation>
    <scope>NUCLEOTIDE SEQUENCE</scope>
    <source>
        <strain evidence="1">Stay&amp;Tobe</strain>
        <tissue evidence="1">Testes</tissue>
    </source>
</reference>
<proteinExistence type="predicted"/>
<accession>A0AAD7ZDU6</accession>
<sequence length="100" mass="10749">ECLNHLHHGLPHIRRLSSLGFIASRVAARSSPTSSCCLPSPLTFAAASVVGIWLSDFPAVSPLAVSILFPVRTLPPSPFYVRFPLSSFSSAHTWSTSIAF</sequence>
<dbReference type="AlphaFoldDB" id="A0AAD7ZDU6"/>
<keyword evidence="2" id="KW-1185">Reference proteome</keyword>
<protein>
    <submittedName>
        <fullName evidence="1">Uncharacterized protein</fullName>
    </submittedName>
</protein>
<evidence type="ECO:0000313" key="2">
    <source>
        <dbReference type="Proteomes" id="UP001233999"/>
    </source>
</evidence>
<name>A0AAD7ZDU6_DIPPU</name>
<feature type="non-terminal residue" evidence="1">
    <location>
        <position position="1"/>
    </location>
</feature>